<accession>A0A5B8HWU3</accession>
<dbReference type="EMBL" id="MK250090">
    <property type="protein sequence ID" value="QDY52303.1"/>
    <property type="molecule type" value="Genomic_DNA"/>
</dbReference>
<evidence type="ECO:0000313" key="1">
    <source>
        <dbReference type="EMBL" id="QDY52303.1"/>
    </source>
</evidence>
<proteinExistence type="predicted"/>
<organism evidence="1">
    <name type="scientific">Mimiviridae sp. ChoanoV1</name>
    <dbReference type="NCBI Taxonomy" id="2596887"/>
    <lineage>
        <taxon>Viruses</taxon>
        <taxon>Varidnaviria</taxon>
        <taxon>Bamfordvirae</taxon>
        <taxon>Nucleocytoviricota</taxon>
        <taxon>Megaviricetes</taxon>
        <taxon>Imitervirales</taxon>
        <taxon>Schizomimiviridae</taxon>
    </lineage>
</organism>
<protein>
    <submittedName>
        <fullName evidence="1">Uncharacterized protein</fullName>
    </submittedName>
</protein>
<name>A0A5B8HWU3_9VIRU</name>
<sequence length="197" mass="23119">MTIYCMHDAPNGIQNKKCFLNDDGEKLKKNELKYVGTPWTFLNPILENEMFKNGFLAKDGYIPNPDYDKLIEIIKKNIEELKSHPNLKSILHTNNEKFIINSKTKLAQGYGFLAMKTGDYLVIRGKKGIINQAYLFKVIDQTKIRYMSVHNQARVTTKMKVVCELPNKVYEKIYPRRGSFWEMKNEDELKEIKKYIK</sequence>
<gene>
    <name evidence="1" type="ORF">6_15</name>
</gene>
<reference evidence="1" key="1">
    <citation type="submission" date="2018-11" db="EMBL/GenBank/DDBJ databases">
        <title>A distinct lineage of giant viruses engineers rhodopsin photosystems in predatory marine eukaryotes.</title>
        <authorList>
            <person name="Needham D.M."/>
            <person name="Yoshizawa S."/>
            <person name="Hosaka T."/>
            <person name="Poirier C."/>
            <person name="Choi C.-J."/>
            <person name="Hehenberger E."/>
            <person name="Irwin N.A.T."/>
            <person name="Wilken S."/>
            <person name="Yung C.-M."/>
            <person name="Bachy C."/>
            <person name="Kurihara R."/>
            <person name="Nakajima Y."/>
            <person name="Kojima K."/>
            <person name="Kimura-Someya T."/>
            <person name="Leonard G."/>
            <person name="Malmstrom R.R."/>
            <person name="Mende D."/>
            <person name="Olson D.K."/>
            <person name="Sudo Y."/>
            <person name="Sudek S."/>
            <person name="Richards T.A."/>
            <person name="DeLong E.F."/>
            <person name="Keeling P.J."/>
            <person name="Santoro A.E."/>
            <person name="Shirouzu M."/>
            <person name="Iwasaki W."/>
            <person name="Worden A.Z."/>
        </authorList>
    </citation>
    <scope>NUCLEOTIDE SEQUENCE</scope>
</reference>